<evidence type="ECO:0000259" key="17">
    <source>
        <dbReference type="SMART" id="SM00936"/>
    </source>
</evidence>
<keyword evidence="8" id="KW-0378">Hydrolase</keyword>
<feature type="transmembrane region" description="Helical" evidence="16">
    <location>
        <begin position="394"/>
        <end position="414"/>
    </location>
</feature>
<comment type="function">
    <text evidence="1">Removes C-terminal D-alanyl residues from sugar-peptide cell wall precursors.</text>
</comment>
<dbReference type="UniPathway" id="UPA00219"/>
<evidence type="ECO:0000256" key="15">
    <source>
        <dbReference type="RuleBase" id="RU004016"/>
    </source>
</evidence>
<dbReference type="EMBL" id="FZOJ01000008">
    <property type="protein sequence ID" value="SNS34542.1"/>
    <property type="molecule type" value="Genomic_DNA"/>
</dbReference>
<name>A0A239DS16_9FIRM</name>
<dbReference type="GO" id="GO:0009252">
    <property type="term" value="P:peptidoglycan biosynthetic process"/>
    <property type="evidence" value="ECO:0007669"/>
    <property type="project" value="UniProtKB-UniPathway"/>
</dbReference>
<keyword evidence="16" id="KW-0812">Transmembrane</keyword>
<feature type="active site" description="Proton acceptor" evidence="13">
    <location>
        <position position="65"/>
    </location>
</feature>
<dbReference type="InterPro" id="IPR037167">
    <property type="entry name" value="Peptidase_S11_C_sf"/>
</dbReference>
<evidence type="ECO:0000256" key="5">
    <source>
        <dbReference type="ARBA" id="ARBA00022645"/>
    </source>
</evidence>
<sequence>MTKKLSFIFIFIFTLIIFSNGVVVYGSPVIPEVSAPNAVLIDYTTGKVLFDKNAHEITYPASTTKVMTAILVLENANLNDVITVTDDLYVDGSSMYLLKGESFTVKELLQTLLIRSANDVAEVFAVHISGSVEAFAELMNKRAKELGALNTHFTNPHGLPDENHVTTAYDLAVIAKHAMTFDLFREIVSTERLTLEPTEFTPETRYYRNTNRFLWGTGGGNQILHNGAYTNVKYDIIDGIKTGYTNDAGNCLITSASVDGQRLIAVVLGAQGLNVYADSRALIDYGYDNFQLVQLAEKDLLKTTTPIEAGVEENASLYIAESLDVVIPKNVDITSINEEIIIYENIKAPILSGDALGKVIYSIEDEVIGETSLVIKDAIDKKTLFKKILIPSKLLIGFIIIFILWQIFVISLRFKRKRARNIYGRRYSSYKFNKSIIKPLFYKKK</sequence>
<dbReference type="InterPro" id="IPR001967">
    <property type="entry name" value="Peptidase_S11_N"/>
</dbReference>
<evidence type="ECO:0000256" key="6">
    <source>
        <dbReference type="ARBA" id="ARBA00022670"/>
    </source>
</evidence>
<evidence type="ECO:0000256" key="3">
    <source>
        <dbReference type="ARBA" id="ARBA00007164"/>
    </source>
</evidence>
<evidence type="ECO:0000256" key="8">
    <source>
        <dbReference type="ARBA" id="ARBA00022801"/>
    </source>
</evidence>
<keyword evidence="7" id="KW-0732">Signal</keyword>
<evidence type="ECO:0000256" key="9">
    <source>
        <dbReference type="ARBA" id="ARBA00022960"/>
    </source>
</evidence>
<comment type="catalytic activity">
    <reaction evidence="12">
        <text>Preferential cleavage: (Ac)2-L-Lys-D-Ala-|-D-Ala. Also transpeptidation of peptidyl-alanyl moieties that are N-acyl substituents of D-alanine.</text>
        <dbReference type="EC" id="3.4.16.4"/>
    </reaction>
</comment>
<comment type="pathway">
    <text evidence="2">Cell wall biogenesis; peptidoglycan biosynthesis.</text>
</comment>
<dbReference type="InterPro" id="IPR018044">
    <property type="entry name" value="Peptidase_S11"/>
</dbReference>
<dbReference type="GO" id="GO:0009002">
    <property type="term" value="F:serine-type D-Ala-D-Ala carboxypeptidase activity"/>
    <property type="evidence" value="ECO:0007669"/>
    <property type="project" value="UniProtKB-EC"/>
</dbReference>
<dbReference type="Gene3D" id="3.40.710.10">
    <property type="entry name" value="DD-peptidase/beta-lactamase superfamily"/>
    <property type="match status" value="1"/>
</dbReference>
<keyword evidence="16" id="KW-1133">Transmembrane helix</keyword>
<dbReference type="AlphaFoldDB" id="A0A239DS16"/>
<evidence type="ECO:0000256" key="13">
    <source>
        <dbReference type="PIRSR" id="PIRSR618044-1"/>
    </source>
</evidence>
<evidence type="ECO:0000313" key="18">
    <source>
        <dbReference type="EMBL" id="SNS34542.1"/>
    </source>
</evidence>
<dbReference type="Pfam" id="PF00768">
    <property type="entry name" value="Peptidase_S11"/>
    <property type="match status" value="1"/>
</dbReference>
<keyword evidence="5 18" id="KW-0121">Carboxypeptidase</keyword>
<protein>
    <recommendedName>
        <fullName evidence="4">serine-type D-Ala-D-Ala carboxypeptidase</fullName>
        <ecNumber evidence="4">3.4.16.4</ecNumber>
    </recommendedName>
</protein>
<keyword evidence="9" id="KW-0133">Cell shape</keyword>
<dbReference type="PRINTS" id="PR00725">
    <property type="entry name" value="DADACBPTASE1"/>
</dbReference>
<keyword evidence="16" id="KW-0472">Membrane</keyword>
<dbReference type="EC" id="3.4.16.4" evidence="4"/>
<feature type="domain" description="Peptidase S11 D-Ala-D-Ala carboxypeptidase A C-terminal" evidence="17">
    <location>
        <begin position="290"/>
        <end position="381"/>
    </location>
</feature>
<evidence type="ECO:0000256" key="4">
    <source>
        <dbReference type="ARBA" id="ARBA00012448"/>
    </source>
</evidence>
<evidence type="ECO:0000256" key="14">
    <source>
        <dbReference type="PIRSR" id="PIRSR618044-2"/>
    </source>
</evidence>
<proteinExistence type="inferred from homology"/>
<dbReference type="Gene3D" id="2.60.410.10">
    <property type="entry name" value="D-Ala-D-Ala carboxypeptidase, C-terminal domain"/>
    <property type="match status" value="1"/>
</dbReference>
<evidence type="ECO:0000256" key="2">
    <source>
        <dbReference type="ARBA" id="ARBA00004752"/>
    </source>
</evidence>
<evidence type="ECO:0000313" key="19">
    <source>
        <dbReference type="Proteomes" id="UP000198304"/>
    </source>
</evidence>
<dbReference type="SUPFAM" id="SSF56601">
    <property type="entry name" value="beta-lactamase/transpeptidase-like"/>
    <property type="match status" value="1"/>
</dbReference>
<dbReference type="GO" id="GO:0006508">
    <property type="term" value="P:proteolysis"/>
    <property type="evidence" value="ECO:0007669"/>
    <property type="project" value="UniProtKB-KW"/>
</dbReference>
<dbReference type="InterPro" id="IPR012907">
    <property type="entry name" value="Peptidase_S11_C"/>
</dbReference>
<keyword evidence="6" id="KW-0645">Protease</keyword>
<comment type="similarity">
    <text evidence="3 15">Belongs to the peptidase S11 family.</text>
</comment>
<feature type="binding site" evidence="14">
    <location>
        <position position="241"/>
    </location>
    <ligand>
        <name>substrate</name>
    </ligand>
</feature>
<feature type="active site" evidence="13">
    <location>
        <position position="116"/>
    </location>
</feature>
<dbReference type="GO" id="GO:0008360">
    <property type="term" value="P:regulation of cell shape"/>
    <property type="evidence" value="ECO:0007669"/>
    <property type="project" value="UniProtKB-KW"/>
</dbReference>
<evidence type="ECO:0000256" key="11">
    <source>
        <dbReference type="ARBA" id="ARBA00023316"/>
    </source>
</evidence>
<gene>
    <name evidence="18" type="ORF">SAMN05446037_100885</name>
</gene>
<dbReference type="InterPro" id="IPR015956">
    <property type="entry name" value="Peniciliin-bd_prot_C_sf"/>
</dbReference>
<evidence type="ECO:0000256" key="10">
    <source>
        <dbReference type="ARBA" id="ARBA00022984"/>
    </source>
</evidence>
<keyword evidence="11" id="KW-0961">Cell wall biogenesis/degradation</keyword>
<feature type="active site" description="Acyl-ester intermediate" evidence="13">
    <location>
        <position position="62"/>
    </location>
</feature>
<reference evidence="18 19" key="1">
    <citation type="submission" date="2017-06" db="EMBL/GenBank/DDBJ databases">
        <authorList>
            <person name="Kim H.J."/>
            <person name="Triplett B.A."/>
        </authorList>
    </citation>
    <scope>NUCLEOTIDE SEQUENCE [LARGE SCALE GENOMIC DNA]</scope>
    <source>
        <strain evidence="18 19">SCA</strain>
    </source>
</reference>
<dbReference type="PANTHER" id="PTHR21581:SF6">
    <property type="entry name" value="TRAFFICKING PROTEIN PARTICLE COMPLEX SUBUNIT 12"/>
    <property type="match status" value="1"/>
</dbReference>
<keyword evidence="10" id="KW-0573">Peptidoglycan synthesis</keyword>
<evidence type="ECO:0000256" key="16">
    <source>
        <dbReference type="SAM" id="Phobius"/>
    </source>
</evidence>
<keyword evidence="19" id="KW-1185">Reference proteome</keyword>
<dbReference type="Pfam" id="PF07943">
    <property type="entry name" value="PBP5_C"/>
    <property type="match status" value="1"/>
</dbReference>
<dbReference type="SUPFAM" id="SSF69189">
    <property type="entry name" value="Penicillin-binding protein associated domain"/>
    <property type="match status" value="1"/>
</dbReference>
<dbReference type="InterPro" id="IPR012338">
    <property type="entry name" value="Beta-lactam/transpept-like"/>
</dbReference>
<organism evidence="18 19">
    <name type="scientific">Anaerovirgula multivorans</name>
    <dbReference type="NCBI Taxonomy" id="312168"/>
    <lineage>
        <taxon>Bacteria</taxon>
        <taxon>Bacillati</taxon>
        <taxon>Bacillota</taxon>
        <taxon>Clostridia</taxon>
        <taxon>Peptostreptococcales</taxon>
        <taxon>Natronincolaceae</taxon>
        <taxon>Anaerovirgula</taxon>
    </lineage>
</organism>
<evidence type="ECO:0000256" key="7">
    <source>
        <dbReference type="ARBA" id="ARBA00022729"/>
    </source>
</evidence>
<dbReference type="RefSeq" id="WP_089282762.1">
    <property type="nucleotide sequence ID" value="NZ_FZOJ01000008.1"/>
</dbReference>
<accession>A0A239DS16</accession>
<evidence type="ECO:0000256" key="1">
    <source>
        <dbReference type="ARBA" id="ARBA00003217"/>
    </source>
</evidence>
<dbReference type="SMART" id="SM00936">
    <property type="entry name" value="PBP5_C"/>
    <property type="match status" value="1"/>
</dbReference>
<evidence type="ECO:0000256" key="12">
    <source>
        <dbReference type="ARBA" id="ARBA00034000"/>
    </source>
</evidence>
<dbReference type="Proteomes" id="UP000198304">
    <property type="component" value="Unassembled WGS sequence"/>
</dbReference>
<dbReference type="OrthoDB" id="9791132at2"/>
<dbReference type="GO" id="GO:0071555">
    <property type="term" value="P:cell wall organization"/>
    <property type="evidence" value="ECO:0007669"/>
    <property type="project" value="UniProtKB-KW"/>
</dbReference>
<dbReference type="PANTHER" id="PTHR21581">
    <property type="entry name" value="D-ALANYL-D-ALANINE CARBOXYPEPTIDASE"/>
    <property type="match status" value="1"/>
</dbReference>